<keyword evidence="1" id="KW-0732">Signal</keyword>
<evidence type="ECO:0008006" key="4">
    <source>
        <dbReference type="Google" id="ProtNLM"/>
    </source>
</evidence>
<sequence length="227" mass="25029">MKKTLYFALLSTVFYNAVAAASGVQDLVPTGWNIVQKAEGDLNNDGLNDVAIIVENTDPANFKANDANQPRLNLNPRHLIIALQNKDQSYVTQSTQKQLIPSANNAQTPCLTDPLADAEPMSIKDGTLRLNLKYKLNCGSNYVSNNHYVFRYNGSNVDLIGYDSSSELHATGASNEKNAQLSVANTSFFSSDSSTLNPKLLEEQKNAIKNIWQQLNNIQMFTLDMLP</sequence>
<evidence type="ECO:0000256" key="1">
    <source>
        <dbReference type="SAM" id="SignalP"/>
    </source>
</evidence>
<name>A0A4R6Y7G7_9BURK</name>
<dbReference type="AlphaFoldDB" id="A0A4R6Y7G7"/>
<dbReference type="Proteomes" id="UP000294480">
    <property type="component" value="Unassembled WGS sequence"/>
</dbReference>
<protein>
    <recommendedName>
        <fullName evidence="4">VCBS repeat protein</fullName>
    </recommendedName>
</protein>
<comment type="caution">
    <text evidence="2">The sequence shown here is derived from an EMBL/GenBank/DDBJ whole genome shotgun (WGS) entry which is preliminary data.</text>
</comment>
<evidence type="ECO:0000313" key="3">
    <source>
        <dbReference type="Proteomes" id="UP000294480"/>
    </source>
</evidence>
<organism evidence="2 3">
    <name type="scientific">Hydromonas duriensis</name>
    <dbReference type="NCBI Taxonomy" id="1527608"/>
    <lineage>
        <taxon>Bacteria</taxon>
        <taxon>Pseudomonadati</taxon>
        <taxon>Pseudomonadota</taxon>
        <taxon>Betaproteobacteria</taxon>
        <taxon>Burkholderiales</taxon>
        <taxon>Burkholderiaceae</taxon>
        <taxon>Hydromonas</taxon>
    </lineage>
</organism>
<feature type="chain" id="PRO_5020880510" description="VCBS repeat protein" evidence="1">
    <location>
        <begin position="20"/>
        <end position="227"/>
    </location>
</feature>
<keyword evidence="3" id="KW-1185">Reference proteome</keyword>
<reference evidence="2 3" key="1">
    <citation type="submission" date="2019-03" db="EMBL/GenBank/DDBJ databases">
        <title>Genomic Encyclopedia of Type Strains, Phase IV (KMG-IV): sequencing the most valuable type-strain genomes for metagenomic binning, comparative biology and taxonomic classification.</title>
        <authorList>
            <person name="Goeker M."/>
        </authorList>
    </citation>
    <scope>NUCLEOTIDE SEQUENCE [LARGE SCALE GENOMIC DNA]</scope>
    <source>
        <strain evidence="2 3">DSM 102852</strain>
    </source>
</reference>
<accession>A0A4R6Y7G7</accession>
<dbReference type="EMBL" id="SNZE01000011">
    <property type="protein sequence ID" value="TDR31268.1"/>
    <property type="molecule type" value="Genomic_DNA"/>
</dbReference>
<gene>
    <name evidence="2" type="ORF">DFR44_11131</name>
</gene>
<dbReference type="RefSeq" id="WP_133620273.1">
    <property type="nucleotide sequence ID" value="NZ_SNZE01000011.1"/>
</dbReference>
<proteinExistence type="predicted"/>
<evidence type="ECO:0000313" key="2">
    <source>
        <dbReference type="EMBL" id="TDR31268.1"/>
    </source>
</evidence>
<feature type="signal peptide" evidence="1">
    <location>
        <begin position="1"/>
        <end position="19"/>
    </location>
</feature>
<dbReference type="OrthoDB" id="86940at2"/>